<accession>A0A9P3UQ07</accession>
<evidence type="ECO:0000313" key="1">
    <source>
        <dbReference type="EMBL" id="GLB38771.1"/>
    </source>
</evidence>
<dbReference type="AlphaFoldDB" id="A0A9P3UQ07"/>
<sequence>MLNRLYYLANPGRFRRRIVLLTRLNDADRVVRPQPRNPAPSLELSEDLRSNRRRSNGAAYDHGFHQNLLLRTISPHEIEAGPLAGCSKWGVRH</sequence>
<reference evidence="1" key="1">
    <citation type="submission" date="2022-07" db="EMBL/GenBank/DDBJ databases">
        <title>The genome of Lyophyllum shimeji provides insight into the initial evolution of ectomycorrhizal fungal genome.</title>
        <authorList>
            <person name="Kobayashi Y."/>
            <person name="Shibata T."/>
            <person name="Hirakawa H."/>
            <person name="Shigenobu S."/>
            <person name="Nishiyama T."/>
            <person name="Yamada A."/>
            <person name="Hasebe M."/>
            <person name="Kawaguchi M."/>
        </authorList>
    </citation>
    <scope>NUCLEOTIDE SEQUENCE</scope>
    <source>
        <strain evidence="1">AT787</strain>
    </source>
</reference>
<protein>
    <submittedName>
        <fullName evidence="1">Uncharacterized protein</fullName>
    </submittedName>
</protein>
<evidence type="ECO:0000313" key="2">
    <source>
        <dbReference type="Proteomes" id="UP001063166"/>
    </source>
</evidence>
<gene>
    <name evidence="1" type="ORF">LshimejAT787_0506360</name>
</gene>
<name>A0A9P3UQ07_LYOSH</name>
<proteinExistence type="predicted"/>
<dbReference type="EMBL" id="BRPK01000005">
    <property type="protein sequence ID" value="GLB38771.1"/>
    <property type="molecule type" value="Genomic_DNA"/>
</dbReference>
<keyword evidence="2" id="KW-1185">Reference proteome</keyword>
<organism evidence="1 2">
    <name type="scientific">Lyophyllum shimeji</name>
    <name type="common">Hon-shimeji</name>
    <name type="synonym">Tricholoma shimeji</name>
    <dbReference type="NCBI Taxonomy" id="47721"/>
    <lineage>
        <taxon>Eukaryota</taxon>
        <taxon>Fungi</taxon>
        <taxon>Dikarya</taxon>
        <taxon>Basidiomycota</taxon>
        <taxon>Agaricomycotina</taxon>
        <taxon>Agaricomycetes</taxon>
        <taxon>Agaricomycetidae</taxon>
        <taxon>Agaricales</taxon>
        <taxon>Tricholomatineae</taxon>
        <taxon>Lyophyllaceae</taxon>
        <taxon>Lyophyllum</taxon>
    </lineage>
</organism>
<dbReference type="Proteomes" id="UP001063166">
    <property type="component" value="Unassembled WGS sequence"/>
</dbReference>
<comment type="caution">
    <text evidence="1">The sequence shown here is derived from an EMBL/GenBank/DDBJ whole genome shotgun (WGS) entry which is preliminary data.</text>
</comment>